<organism evidence="2 3">
    <name type="scientific">Candidatus Alistipes avicola</name>
    <dbReference type="NCBI Taxonomy" id="2838432"/>
    <lineage>
        <taxon>Bacteria</taxon>
        <taxon>Pseudomonadati</taxon>
        <taxon>Bacteroidota</taxon>
        <taxon>Bacteroidia</taxon>
        <taxon>Bacteroidales</taxon>
        <taxon>Rikenellaceae</taxon>
        <taxon>Alistipes</taxon>
    </lineage>
</organism>
<dbReference type="SUPFAM" id="SSF82784">
    <property type="entry name" value="OsmC-like"/>
    <property type="match status" value="1"/>
</dbReference>
<dbReference type="InterPro" id="IPR036102">
    <property type="entry name" value="OsmC/Ohrsf"/>
</dbReference>
<keyword evidence="1" id="KW-1133">Transmembrane helix</keyword>
<name>A0A9D2L256_9BACT</name>
<dbReference type="AlphaFoldDB" id="A0A9D2L256"/>
<dbReference type="PANTHER" id="PTHR34352">
    <property type="entry name" value="PROTEIN YHFA"/>
    <property type="match status" value="1"/>
</dbReference>
<sequence>MIQQVTLRMTAPKSYVFTDGRTLDQLNPKELLLASTLICTGITAMAILEKKRVTPSLLEISLSGTLDTDTVQTISVFTSFQMTYRVACKDATEQARASQAIDLTHEKHCGGIRMLEKVAPITREVEITTTEQ</sequence>
<gene>
    <name evidence="2" type="ORF">H9779_01395</name>
</gene>
<dbReference type="Pfam" id="PF02566">
    <property type="entry name" value="OsmC"/>
    <property type="match status" value="1"/>
</dbReference>
<keyword evidence="1" id="KW-0472">Membrane</keyword>
<dbReference type="Gene3D" id="3.30.300.20">
    <property type="match status" value="1"/>
</dbReference>
<evidence type="ECO:0000313" key="2">
    <source>
        <dbReference type="EMBL" id="HJA98241.1"/>
    </source>
</evidence>
<reference evidence="2" key="2">
    <citation type="submission" date="2021-04" db="EMBL/GenBank/DDBJ databases">
        <authorList>
            <person name="Gilroy R."/>
        </authorList>
    </citation>
    <scope>NUCLEOTIDE SEQUENCE</scope>
    <source>
        <strain evidence="2">CHK169-11906</strain>
    </source>
</reference>
<accession>A0A9D2L256</accession>
<dbReference type="PANTHER" id="PTHR34352:SF1">
    <property type="entry name" value="PROTEIN YHFA"/>
    <property type="match status" value="1"/>
</dbReference>
<evidence type="ECO:0000313" key="3">
    <source>
        <dbReference type="Proteomes" id="UP000824259"/>
    </source>
</evidence>
<dbReference type="EMBL" id="DWYR01000005">
    <property type="protein sequence ID" value="HJA98241.1"/>
    <property type="molecule type" value="Genomic_DNA"/>
</dbReference>
<dbReference type="InterPro" id="IPR003718">
    <property type="entry name" value="OsmC/Ohr_fam"/>
</dbReference>
<comment type="caution">
    <text evidence="2">The sequence shown here is derived from an EMBL/GenBank/DDBJ whole genome shotgun (WGS) entry which is preliminary data.</text>
</comment>
<dbReference type="Proteomes" id="UP000824259">
    <property type="component" value="Unassembled WGS sequence"/>
</dbReference>
<proteinExistence type="predicted"/>
<keyword evidence="1" id="KW-0812">Transmembrane</keyword>
<feature type="transmembrane region" description="Helical" evidence="1">
    <location>
        <begin position="31"/>
        <end position="48"/>
    </location>
</feature>
<reference evidence="2" key="1">
    <citation type="journal article" date="2021" name="PeerJ">
        <title>Extensive microbial diversity within the chicken gut microbiome revealed by metagenomics and culture.</title>
        <authorList>
            <person name="Gilroy R."/>
            <person name="Ravi A."/>
            <person name="Getino M."/>
            <person name="Pursley I."/>
            <person name="Horton D.L."/>
            <person name="Alikhan N.F."/>
            <person name="Baker D."/>
            <person name="Gharbi K."/>
            <person name="Hall N."/>
            <person name="Watson M."/>
            <person name="Adriaenssens E.M."/>
            <person name="Foster-Nyarko E."/>
            <person name="Jarju S."/>
            <person name="Secka A."/>
            <person name="Antonio M."/>
            <person name="Oren A."/>
            <person name="Chaudhuri R.R."/>
            <person name="La Ragione R."/>
            <person name="Hildebrand F."/>
            <person name="Pallen M.J."/>
        </authorList>
    </citation>
    <scope>NUCLEOTIDE SEQUENCE</scope>
    <source>
        <strain evidence="2">CHK169-11906</strain>
    </source>
</reference>
<protein>
    <submittedName>
        <fullName evidence="2">OsmC family protein</fullName>
    </submittedName>
</protein>
<evidence type="ECO:0000256" key="1">
    <source>
        <dbReference type="SAM" id="Phobius"/>
    </source>
</evidence>
<dbReference type="InterPro" id="IPR015946">
    <property type="entry name" value="KH_dom-like_a/b"/>
</dbReference>